<dbReference type="InterPro" id="IPR013096">
    <property type="entry name" value="Cupin_2"/>
</dbReference>
<evidence type="ECO:0000256" key="1">
    <source>
        <dbReference type="ARBA" id="ARBA00022723"/>
    </source>
</evidence>
<dbReference type="Pfam" id="PF07883">
    <property type="entry name" value="Cupin_2"/>
    <property type="match status" value="1"/>
</dbReference>
<protein>
    <recommendedName>
        <fullName evidence="2">Cupin type-2 domain-containing protein</fullName>
    </recommendedName>
</protein>
<comment type="caution">
    <text evidence="3">The sequence shown here is derived from an EMBL/GenBank/DDBJ whole genome shotgun (WGS) entry which is preliminary data.</text>
</comment>
<dbReference type="Proteomes" id="UP000179102">
    <property type="component" value="Unassembled WGS sequence"/>
</dbReference>
<dbReference type="STRING" id="1797711.A2870_01295"/>
<dbReference type="EMBL" id="MFAZ01000008">
    <property type="protein sequence ID" value="OGD87870.1"/>
    <property type="molecule type" value="Genomic_DNA"/>
</dbReference>
<dbReference type="InterPro" id="IPR014710">
    <property type="entry name" value="RmlC-like_jellyroll"/>
</dbReference>
<dbReference type="InterPro" id="IPR011051">
    <property type="entry name" value="RmlC_Cupin_sf"/>
</dbReference>
<feature type="domain" description="Cupin type-2" evidence="2">
    <location>
        <begin position="47"/>
        <end position="112"/>
    </location>
</feature>
<dbReference type="SUPFAM" id="SSF51182">
    <property type="entry name" value="RmlC-like cupins"/>
    <property type="match status" value="1"/>
</dbReference>
<evidence type="ECO:0000313" key="3">
    <source>
        <dbReference type="EMBL" id="OGD87870.1"/>
    </source>
</evidence>
<dbReference type="PANTHER" id="PTHR35848">
    <property type="entry name" value="OXALATE-BINDING PROTEIN"/>
    <property type="match status" value="1"/>
</dbReference>
<accession>A0A1F5G7M1</accession>
<dbReference type="GO" id="GO:0046872">
    <property type="term" value="F:metal ion binding"/>
    <property type="evidence" value="ECO:0007669"/>
    <property type="project" value="UniProtKB-KW"/>
</dbReference>
<name>A0A1F5G7M1_9BACT</name>
<dbReference type="PANTHER" id="PTHR35848:SF6">
    <property type="entry name" value="CUPIN TYPE-2 DOMAIN-CONTAINING PROTEIN"/>
    <property type="match status" value="1"/>
</dbReference>
<reference evidence="3 4" key="1">
    <citation type="journal article" date="2016" name="Nat. Commun.">
        <title>Thousands of microbial genomes shed light on interconnected biogeochemical processes in an aquifer system.</title>
        <authorList>
            <person name="Anantharaman K."/>
            <person name="Brown C.T."/>
            <person name="Hug L.A."/>
            <person name="Sharon I."/>
            <person name="Castelle C.J."/>
            <person name="Probst A.J."/>
            <person name="Thomas B.C."/>
            <person name="Singh A."/>
            <person name="Wilkins M.J."/>
            <person name="Karaoz U."/>
            <person name="Brodie E.L."/>
            <person name="Williams K.H."/>
            <person name="Hubbard S.S."/>
            <person name="Banfield J.F."/>
        </authorList>
    </citation>
    <scope>NUCLEOTIDE SEQUENCE [LARGE SCALE GENOMIC DNA]</scope>
</reference>
<dbReference type="Gene3D" id="2.60.120.10">
    <property type="entry name" value="Jelly Rolls"/>
    <property type="match status" value="1"/>
</dbReference>
<dbReference type="AlphaFoldDB" id="A0A1F5G7M1"/>
<organism evidence="3 4">
    <name type="scientific">Candidatus Curtissbacteria bacterium RIFCSPHIGHO2_01_FULL_41_11</name>
    <dbReference type="NCBI Taxonomy" id="1797711"/>
    <lineage>
        <taxon>Bacteria</taxon>
        <taxon>Candidatus Curtissiibacteriota</taxon>
    </lineage>
</organism>
<proteinExistence type="predicted"/>
<dbReference type="InterPro" id="IPR051610">
    <property type="entry name" value="GPI/OXD"/>
</dbReference>
<gene>
    <name evidence="3" type="ORF">A2870_01295</name>
</gene>
<evidence type="ECO:0000313" key="4">
    <source>
        <dbReference type="Proteomes" id="UP000179102"/>
    </source>
</evidence>
<sequence>MNKININDLQWEIPSNEDPKNVGAWKKVLVIHAEVDPKSKLMMVNLARVLVGKVHPAHIHRTMEEIFYFLEGEGEVILDGEVESVRSGDRIIVPAGVSHEIRNTGKIELKFIGIGIALD</sequence>
<keyword evidence="1" id="KW-0479">Metal-binding</keyword>
<evidence type="ECO:0000259" key="2">
    <source>
        <dbReference type="Pfam" id="PF07883"/>
    </source>
</evidence>